<dbReference type="eggNOG" id="ENOG502T77U">
    <property type="taxonomic scope" value="Eukaryota"/>
</dbReference>
<sequence>MTTSYTTPPASSERRASIGETSNPIVISSPSPQLKPFKPHQMLMQTPVEIECGPDLSIKLTIHEELLCCHSKLLEERFTKAKNLRKQFEQTDHLRDQIAAHVFPEVTAEEFAADDHEEKALPLIIRAYERFPMPGYGSAIKRMIDDATKAEVQSKRIKARMLQDAIREVNTKVRLTYINAFGLHTITEKLFSAIHRINKKEIDIAKHDVMRAAAQKRILIPDAEPDTFQLVMDWIYQGKLDCEDPQQLYNTLQLATRLGVTALSEFCHSKLYNAANDSIQDALANGTSLKTLLGYGLGPGDRVLEVVFKHAFKDHDAPKRLREMAVNTLASNLDGELWAEINDVVSHSVALQIIAAMVEYHEQVAEGLLNHDTIKHVDDRARTVSPMAALDN</sequence>
<dbReference type="HOGENOM" id="CLU_765054_0_0_1"/>
<evidence type="ECO:0000313" key="4">
    <source>
        <dbReference type="Proteomes" id="UP000054032"/>
    </source>
</evidence>
<feature type="domain" description="BTB" evidence="2">
    <location>
        <begin position="211"/>
        <end position="272"/>
    </location>
</feature>
<accession>W6YZL2</accession>
<dbReference type="GeneID" id="19125302"/>
<dbReference type="AlphaFoldDB" id="W6YZL2"/>
<dbReference type="InterPro" id="IPR011333">
    <property type="entry name" value="SKP1/BTB/POZ_sf"/>
</dbReference>
<reference evidence="3 4" key="1">
    <citation type="journal article" date="2013" name="PLoS Genet.">
        <title>Comparative genome structure, secondary metabolite, and effector coding capacity across Cochliobolus pathogens.</title>
        <authorList>
            <person name="Condon B.J."/>
            <person name="Leng Y."/>
            <person name="Wu D."/>
            <person name="Bushley K.E."/>
            <person name="Ohm R.A."/>
            <person name="Otillar R."/>
            <person name="Martin J."/>
            <person name="Schackwitz W."/>
            <person name="Grimwood J."/>
            <person name="MohdZainudin N."/>
            <person name="Xue C."/>
            <person name="Wang R."/>
            <person name="Manning V.A."/>
            <person name="Dhillon B."/>
            <person name="Tu Z.J."/>
            <person name="Steffenson B.J."/>
            <person name="Salamov A."/>
            <person name="Sun H."/>
            <person name="Lowry S."/>
            <person name="LaButti K."/>
            <person name="Han J."/>
            <person name="Copeland A."/>
            <person name="Lindquist E."/>
            <person name="Barry K."/>
            <person name="Schmutz J."/>
            <person name="Baker S.E."/>
            <person name="Ciuffetti L.M."/>
            <person name="Grigoriev I.V."/>
            <person name="Zhong S."/>
            <person name="Turgeon B.G."/>
        </authorList>
    </citation>
    <scope>NUCLEOTIDE SEQUENCE [LARGE SCALE GENOMIC DNA]</scope>
    <source>
        <strain evidence="3 4">ATCC 44560</strain>
    </source>
</reference>
<evidence type="ECO:0000259" key="2">
    <source>
        <dbReference type="Pfam" id="PF00651"/>
    </source>
</evidence>
<keyword evidence="4" id="KW-1185">Reference proteome</keyword>
<feature type="region of interest" description="Disordered" evidence="1">
    <location>
        <begin position="1"/>
        <end position="25"/>
    </location>
</feature>
<gene>
    <name evidence="3" type="ORF">COCMIDRAFT_7494</name>
</gene>
<dbReference type="OrthoDB" id="3794120at2759"/>
<dbReference type="Gene3D" id="3.30.710.10">
    <property type="entry name" value="Potassium Channel Kv1.1, Chain A"/>
    <property type="match status" value="1"/>
</dbReference>
<dbReference type="Proteomes" id="UP000054032">
    <property type="component" value="Unassembled WGS sequence"/>
</dbReference>
<dbReference type="SUPFAM" id="SSF54695">
    <property type="entry name" value="POZ domain"/>
    <property type="match status" value="1"/>
</dbReference>
<name>W6YZL2_COCMI</name>
<evidence type="ECO:0000313" key="3">
    <source>
        <dbReference type="EMBL" id="EUC43023.1"/>
    </source>
</evidence>
<proteinExistence type="predicted"/>
<protein>
    <recommendedName>
        <fullName evidence="2">BTB domain-containing protein</fullName>
    </recommendedName>
</protein>
<feature type="compositionally biased region" description="Polar residues" evidence="1">
    <location>
        <begin position="1"/>
        <end position="10"/>
    </location>
</feature>
<dbReference type="KEGG" id="bor:COCMIDRAFT_7494"/>
<dbReference type="EMBL" id="KI964042">
    <property type="protein sequence ID" value="EUC43023.1"/>
    <property type="molecule type" value="Genomic_DNA"/>
</dbReference>
<organism evidence="3 4">
    <name type="scientific">Bipolaris oryzae ATCC 44560</name>
    <dbReference type="NCBI Taxonomy" id="930090"/>
    <lineage>
        <taxon>Eukaryota</taxon>
        <taxon>Fungi</taxon>
        <taxon>Dikarya</taxon>
        <taxon>Ascomycota</taxon>
        <taxon>Pezizomycotina</taxon>
        <taxon>Dothideomycetes</taxon>
        <taxon>Pleosporomycetidae</taxon>
        <taxon>Pleosporales</taxon>
        <taxon>Pleosporineae</taxon>
        <taxon>Pleosporaceae</taxon>
        <taxon>Bipolaris</taxon>
    </lineage>
</organism>
<dbReference type="RefSeq" id="XP_007690453.1">
    <property type="nucleotide sequence ID" value="XM_007692263.1"/>
</dbReference>
<dbReference type="Pfam" id="PF00651">
    <property type="entry name" value="BTB"/>
    <property type="match status" value="1"/>
</dbReference>
<dbReference type="InterPro" id="IPR000210">
    <property type="entry name" value="BTB/POZ_dom"/>
</dbReference>
<evidence type="ECO:0000256" key="1">
    <source>
        <dbReference type="SAM" id="MobiDB-lite"/>
    </source>
</evidence>
<dbReference type="CDD" id="cd18186">
    <property type="entry name" value="BTB_POZ_ZBTB_KLHL-like"/>
    <property type="match status" value="1"/>
</dbReference>